<dbReference type="Pfam" id="PF10419">
    <property type="entry name" value="TFIIIC_sub6"/>
    <property type="match status" value="1"/>
</dbReference>
<name>A0AAD3HJ25_9CHLO</name>
<protein>
    <recommendedName>
        <fullName evidence="2">Transcription factor TFIIIC triple barrel domain-containing protein</fullName>
    </recommendedName>
</protein>
<sequence length="164" mass="17868">PRMSMACVEGPPEVVLTEGNEDVQYVLLDLPREVAVWLRPGEKLVIQALDSDKPIIKLENGIVLQGTYEDHLGDILLLDKEPLSAPGASGATTANAVNGGGAEEAAQQRQNQQQQTPEQGQRPQPQRARQQEQQAQSPQQQPCTVRLRGQTDKVLTFKPVISSA</sequence>
<gene>
    <name evidence="3" type="ORF">Agub_g3311</name>
</gene>
<organism evidence="3 4">
    <name type="scientific">Astrephomene gubernaculifera</name>
    <dbReference type="NCBI Taxonomy" id="47775"/>
    <lineage>
        <taxon>Eukaryota</taxon>
        <taxon>Viridiplantae</taxon>
        <taxon>Chlorophyta</taxon>
        <taxon>core chlorophytes</taxon>
        <taxon>Chlorophyceae</taxon>
        <taxon>CS clade</taxon>
        <taxon>Chlamydomonadales</taxon>
        <taxon>Astrephomenaceae</taxon>
        <taxon>Astrephomene</taxon>
    </lineage>
</organism>
<dbReference type="InterPro" id="IPR019481">
    <property type="entry name" value="TFIIIC_triple_barrel"/>
</dbReference>
<feature type="domain" description="Transcription factor TFIIIC triple barrel" evidence="2">
    <location>
        <begin position="23"/>
        <end position="160"/>
    </location>
</feature>
<reference evidence="3 4" key="1">
    <citation type="journal article" date="2021" name="Sci. Rep.">
        <title>Genome sequencing of the multicellular alga Astrephomene provides insights into convergent evolution of germ-soma differentiation.</title>
        <authorList>
            <person name="Yamashita S."/>
            <person name="Yamamoto K."/>
            <person name="Matsuzaki R."/>
            <person name="Suzuki S."/>
            <person name="Yamaguchi H."/>
            <person name="Hirooka S."/>
            <person name="Minakuchi Y."/>
            <person name="Miyagishima S."/>
            <person name="Kawachi M."/>
            <person name="Toyoda A."/>
            <person name="Nozaki H."/>
        </authorList>
    </citation>
    <scope>NUCLEOTIDE SEQUENCE [LARGE SCALE GENOMIC DNA]</scope>
    <source>
        <strain evidence="3 4">NIES-4017</strain>
    </source>
</reference>
<feature type="region of interest" description="Disordered" evidence="1">
    <location>
        <begin position="82"/>
        <end position="164"/>
    </location>
</feature>
<comment type="caution">
    <text evidence="3">The sequence shown here is derived from an EMBL/GenBank/DDBJ whole genome shotgun (WGS) entry which is preliminary data.</text>
</comment>
<feature type="non-terminal residue" evidence="3">
    <location>
        <position position="1"/>
    </location>
</feature>
<evidence type="ECO:0000313" key="4">
    <source>
        <dbReference type="Proteomes" id="UP001054857"/>
    </source>
</evidence>
<dbReference type="Proteomes" id="UP001054857">
    <property type="component" value="Unassembled WGS sequence"/>
</dbReference>
<dbReference type="Gene3D" id="2.60.40.4370">
    <property type="match status" value="1"/>
</dbReference>
<keyword evidence="4" id="KW-1185">Reference proteome</keyword>
<evidence type="ECO:0000259" key="2">
    <source>
        <dbReference type="Pfam" id="PF10419"/>
    </source>
</evidence>
<evidence type="ECO:0000256" key="1">
    <source>
        <dbReference type="SAM" id="MobiDB-lite"/>
    </source>
</evidence>
<dbReference type="EMBL" id="BMAR01000003">
    <property type="protein sequence ID" value="GFR42411.1"/>
    <property type="molecule type" value="Genomic_DNA"/>
</dbReference>
<dbReference type="AlphaFoldDB" id="A0AAD3HJ25"/>
<evidence type="ECO:0000313" key="3">
    <source>
        <dbReference type="EMBL" id="GFR42411.1"/>
    </source>
</evidence>
<feature type="compositionally biased region" description="Low complexity" evidence="1">
    <location>
        <begin position="103"/>
        <end position="142"/>
    </location>
</feature>
<proteinExistence type="predicted"/>
<accession>A0AAD3HJ25</accession>